<keyword evidence="6 7" id="KW-0067">ATP-binding</keyword>
<feature type="domain" description="Protein kinase" evidence="9">
    <location>
        <begin position="13"/>
        <end position="270"/>
    </location>
</feature>
<name>A0ABS3QQU7_9ACTN</name>
<evidence type="ECO:0000259" key="9">
    <source>
        <dbReference type="PROSITE" id="PS50011"/>
    </source>
</evidence>
<dbReference type="GO" id="GO:0016301">
    <property type="term" value="F:kinase activity"/>
    <property type="evidence" value="ECO:0007669"/>
    <property type="project" value="UniProtKB-KW"/>
</dbReference>
<dbReference type="SMART" id="SM00220">
    <property type="entry name" value="S_TKc"/>
    <property type="match status" value="1"/>
</dbReference>
<feature type="region of interest" description="Disordered" evidence="8">
    <location>
        <begin position="272"/>
        <end position="305"/>
    </location>
</feature>
<evidence type="ECO:0000256" key="8">
    <source>
        <dbReference type="SAM" id="MobiDB-lite"/>
    </source>
</evidence>
<dbReference type="Gene3D" id="3.30.200.20">
    <property type="entry name" value="Phosphorylase Kinase, domain 1"/>
    <property type="match status" value="1"/>
</dbReference>
<evidence type="ECO:0000256" key="4">
    <source>
        <dbReference type="ARBA" id="ARBA00022741"/>
    </source>
</evidence>
<evidence type="ECO:0000313" key="10">
    <source>
        <dbReference type="EMBL" id="MBO2436362.1"/>
    </source>
</evidence>
<keyword evidence="2" id="KW-0723">Serine/threonine-protein kinase</keyword>
<dbReference type="EC" id="2.7.11.1" evidence="1"/>
<dbReference type="Gene3D" id="1.10.510.10">
    <property type="entry name" value="Transferase(Phosphotransferase) domain 1"/>
    <property type="match status" value="1"/>
</dbReference>
<evidence type="ECO:0000256" key="5">
    <source>
        <dbReference type="ARBA" id="ARBA00022777"/>
    </source>
</evidence>
<keyword evidence="5 10" id="KW-0418">Kinase</keyword>
<accession>A0ABS3QQU7</accession>
<dbReference type="InterPro" id="IPR017441">
    <property type="entry name" value="Protein_kinase_ATP_BS"/>
</dbReference>
<dbReference type="SUPFAM" id="SSF56112">
    <property type="entry name" value="Protein kinase-like (PK-like)"/>
    <property type="match status" value="1"/>
</dbReference>
<dbReference type="PROSITE" id="PS50011">
    <property type="entry name" value="PROTEIN_KINASE_DOM"/>
    <property type="match status" value="1"/>
</dbReference>
<proteinExistence type="predicted"/>
<evidence type="ECO:0000313" key="11">
    <source>
        <dbReference type="Proteomes" id="UP000666915"/>
    </source>
</evidence>
<feature type="region of interest" description="Disordered" evidence="8">
    <location>
        <begin position="337"/>
        <end position="360"/>
    </location>
</feature>
<feature type="binding site" evidence="7">
    <location>
        <position position="42"/>
    </location>
    <ligand>
        <name>ATP</name>
        <dbReference type="ChEBI" id="CHEBI:30616"/>
    </ligand>
</feature>
<dbReference type="PROSITE" id="PS00107">
    <property type="entry name" value="PROTEIN_KINASE_ATP"/>
    <property type="match status" value="1"/>
</dbReference>
<protein>
    <recommendedName>
        <fullName evidence="1">non-specific serine/threonine protein kinase</fullName>
        <ecNumber evidence="1">2.7.11.1</ecNumber>
    </recommendedName>
</protein>
<evidence type="ECO:0000256" key="3">
    <source>
        <dbReference type="ARBA" id="ARBA00022679"/>
    </source>
</evidence>
<dbReference type="Pfam" id="PF00069">
    <property type="entry name" value="Pkinase"/>
    <property type="match status" value="1"/>
</dbReference>
<sequence>MPEKDARTLNERYRFVERLGRGGMGTVWRARDDLLGRDVAVKEILLPHGLDEAELAAARGRSLREARAAAQVRHPAVVTIHDVVIEDGHPWIVMELVHAPSLDARLRASGPLGVAEAARVGAALAGALAAVHAHGIVHRDLKPANVLLADDGEVVLTDFGIAVIEGDARYTRSGLLIGTPGFMAPERLAGEPAGPASDLWSLGAVLYAAVEGRRAFEGSAPAVVDAAVLAGTPAPQQRSGPLGPLITELLSRSPDDRPDALSAAARLTAIASAPVSAPASSDAATKVEGLPRPPGERTAPAGMTVPAEKTATVAATATAPAGAQDTADAGVRQAGAVPGWLRDPDHASPRDPSAAQPTPKWLPGIAIATVLVIGGLVAWGAGTVAAGGDGRKAVEPVAAPCSLLTASQLSSLGLGARGTDASLDPEPTPTESGASPNEACAWTWPSSASPDAGSFDTAPLALDLTTYTDASVASDAYNRRHFSPAITSDYFAGARIGDESSAAADDRDTPPTITVVFRVGRTVASVVTHGFDRRDVALRAAGWAGAAIARAGR</sequence>
<comment type="caution">
    <text evidence="10">The sequence shown here is derived from an EMBL/GenBank/DDBJ whole genome shotgun (WGS) entry which is preliminary data.</text>
</comment>
<dbReference type="InterPro" id="IPR000719">
    <property type="entry name" value="Prot_kinase_dom"/>
</dbReference>
<evidence type="ECO:0000256" key="7">
    <source>
        <dbReference type="PROSITE-ProRule" id="PRU10141"/>
    </source>
</evidence>
<dbReference type="PANTHER" id="PTHR43289:SF6">
    <property type="entry name" value="SERINE_THREONINE-PROTEIN KINASE NEKL-3"/>
    <property type="match status" value="1"/>
</dbReference>
<dbReference type="InterPro" id="IPR008271">
    <property type="entry name" value="Ser/Thr_kinase_AS"/>
</dbReference>
<evidence type="ECO:0000256" key="6">
    <source>
        <dbReference type="ARBA" id="ARBA00022840"/>
    </source>
</evidence>
<dbReference type="RefSeq" id="WP_208264669.1">
    <property type="nucleotide sequence ID" value="NZ_BAAAGM010000122.1"/>
</dbReference>
<dbReference type="EMBL" id="JAGEOK010000002">
    <property type="protein sequence ID" value="MBO2436362.1"/>
    <property type="molecule type" value="Genomic_DNA"/>
</dbReference>
<evidence type="ECO:0000256" key="2">
    <source>
        <dbReference type="ARBA" id="ARBA00022527"/>
    </source>
</evidence>
<dbReference type="PANTHER" id="PTHR43289">
    <property type="entry name" value="MITOGEN-ACTIVATED PROTEIN KINASE KINASE KINASE 20-RELATED"/>
    <property type="match status" value="1"/>
</dbReference>
<dbReference type="InterPro" id="IPR011009">
    <property type="entry name" value="Kinase-like_dom_sf"/>
</dbReference>
<keyword evidence="4 7" id="KW-0547">Nucleotide-binding</keyword>
<organism evidence="10 11">
    <name type="scientific">Actinomadura nitritigenes</name>
    <dbReference type="NCBI Taxonomy" id="134602"/>
    <lineage>
        <taxon>Bacteria</taxon>
        <taxon>Bacillati</taxon>
        <taxon>Actinomycetota</taxon>
        <taxon>Actinomycetes</taxon>
        <taxon>Streptosporangiales</taxon>
        <taxon>Thermomonosporaceae</taxon>
        <taxon>Actinomadura</taxon>
    </lineage>
</organism>
<keyword evidence="11" id="KW-1185">Reference proteome</keyword>
<feature type="compositionally biased region" description="Low complexity" evidence="8">
    <location>
        <begin position="272"/>
        <end position="284"/>
    </location>
</feature>
<reference evidence="10 11" key="1">
    <citation type="submission" date="2021-03" db="EMBL/GenBank/DDBJ databases">
        <authorList>
            <person name="Kanchanasin P."/>
            <person name="Saeng-In P."/>
            <person name="Phongsopitanun W."/>
            <person name="Yuki M."/>
            <person name="Kudo T."/>
            <person name="Ohkuma M."/>
            <person name="Tanasupawat S."/>
        </authorList>
    </citation>
    <scope>NUCLEOTIDE SEQUENCE [LARGE SCALE GENOMIC DNA]</scope>
    <source>
        <strain evidence="10 11">L46</strain>
    </source>
</reference>
<gene>
    <name evidence="10" type="ORF">J4557_02410</name>
</gene>
<evidence type="ECO:0000256" key="1">
    <source>
        <dbReference type="ARBA" id="ARBA00012513"/>
    </source>
</evidence>
<dbReference type="Proteomes" id="UP000666915">
    <property type="component" value="Unassembled WGS sequence"/>
</dbReference>
<keyword evidence="3" id="KW-0808">Transferase</keyword>
<feature type="region of interest" description="Disordered" evidence="8">
    <location>
        <begin position="415"/>
        <end position="439"/>
    </location>
</feature>
<dbReference type="CDD" id="cd14014">
    <property type="entry name" value="STKc_PknB_like"/>
    <property type="match status" value="1"/>
</dbReference>
<dbReference type="PROSITE" id="PS00108">
    <property type="entry name" value="PROTEIN_KINASE_ST"/>
    <property type="match status" value="1"/>
</dbReference>